<feature type="transmembrane region" description="Helical" evidence="6">
    <location>
        <begin position="39"/>
        <end position="55"/>
    </location>
</feature>
<feature type="transmembrane region" description="Helical" evidence="6">
    <location>
        <begin position="186"/>
        <end position="212"/>
    </location>
</feature>
<feature type="transmembrane region" description="Helical" evidence="6">
    <location>
        <begin position="152"/>
        <end position="174"/>
    </location>
</feature>
<comment type="subcellular location">
    <subcellularLocation>
        <location evidence="1">Membrane</location>
        <topology evidence="1">Multi-pass membrane protein</topology>
    </subcellularLocation>
</comment>
<evidence type="ECO:0000256" key="4">
    <source>
        <dbReference type="ARBA" id="ARBA00023136"/>
    </source>
</evidence>
<dbReference type="STRING" id="1837282.A6F49_13565"/>
<evidence type="ECO:0000313" key="9">
    <source>
        <dbReference type="Proteomes" id="UP000078292"/>
    </source>
</evidence>
<evidence type="ECO:0000256" key="2">
    <source>
        <dbReference type="ARBA" id="ARBA00022692"/>
    </source>
</evidence>
<sequence>MTTLDLTPVERSHSASLVSKVLAQGRYETRVTVTNGEQLLVSIILPLLALAGLYFTDLFDTPGGPSTIDIATPGILALSVLSSGLTGQGIATGFDRRYGVLQYLATTPLGPIGLLLGKVVAVLMVQTTQLVVIGGVALLLGWSPDVSGLGTALLFVILGAMTFTGLGLLIAGTVRAEATLAITNISWVILGALGGVVFPVAEFAGSVFIDYLPSAALGNGLRAALLDGSFDGFSLVILCIWAVLLSLGTIRWFKWR</sequence>
<dbReference type="PANTHER" id="PTHR43229">
    <property type="entry name" value="NODULATION PROTEIN J"/>
    <property type="match status" value="1"/>
</dbReference>
<evidence type="ECO:0000259" key="7">
    <source>
        <dbReference type="Pfam" id="PF12698"/>
    </source>
</evidence>
<dbReference type="Proteomes" id="UP000078292">
    <property type="component" value="Unassembled WGS sequence"/>
</dbReference>
<dbReference type="PIRSF" id="PIRSF006648">
    <property type="entry name" value="DrrB"/>
    <property type="match status" value="1"/>
</dbReference>
<feature type="domain" description="ABC-2 type transporter transmembrane" evidence="7">
    <location>
        <begin position="69"/>
        <end position="248"/>
    </location>
</feature>
<dbReference type="InterPro" id="IPR013525">
    <property type="entry name" value="ABC2_TM"/>
</dbReference>
<dbReference type="GO" id="GO:0046677">
    <property type="term" value="P:response to antibiotic"/>
    <property type="evidence" value="ECO:0007669"/>
    <property type="project" value="UniProtKB-KW"/>
</dbReference>
<comment type="caution">
    <text evidence="8">The sequence shown here is derived from an EMBL/GenBank/DDBJ whole genome shotgun (WGS) entry which is preliminary data.</text>
</comment>
<keyword evidence="2 6" id="KW-0812">Transmembrane</keyword>
<protein>
    <submittedName>
        <fullName evidence="8">ABC transporter</fullName>
    </submittedName>
</protein>
<dbReference type="InterPro" id="IPR051784">
    <property type="entry name" value="Nod_factor_ABC_transporter"/>
</dbReference>
<feature type="transmembrane region" description="Helical" evidence="6">
    <location>
        <begin position="115"/>
        <end position="140"/>
    </location>
</feature>
<evidence type="ECO:0000256" key="6">
    <source>
        <dbReference type="SAM" id="Phobius"/>
    </source>
</evidence>
<dbReference type="EMBL" id="LXEY01000021">
    <property type="protein sequence ID" value="OAV59796.1"/>
    <property type="molecule type" value="Genomic_DNA"/>
</dbReference>
<reference evidence="8 9" key="1">
    <citation type="submission" date="2016-04" db="EMBL/GenBank/DDBJ databases">
        <title>First whole genome shotgun sequence of the bacterium Enteractinococcus sp. strain UASWS1574.</title>
        <authorList>
            <person name="Crovadore J."/>
            <person name="Chablais R."/>
            <person name="Lefort F."/>
        </authorList>
    </citation>
    <scope>NUCLEOTIDE SEQUENCE [LARGE SCALE GENOMIC DNA]</scope>
    <source>
        <strain evidence="8 9">UASWS1574</strain>
    </source>
</reference>
<accession>A0A1B7LX86</accession>
<feature type="transmembrane region" description="Helical" evidence="6">
    <location>
        <begin position="75"/>
        <end position="94"/>
    </location>
</feature>
<evidence type="ECO:0000256" key="3">
    <source>
        <dbReference type="ARBA" id="ARBA00022989"/>
    </source>
</evidence>
<evidence type="ECO:0000256" key="1">
    <source>
        <dbReference type="ARBA" id="ARBA00004141"/>
    </source>
</evidence>
<dbReference type="AlphaFoldDB" id="A0A1B7LX86"/>
<dbReference type="OrthoDB" id="160207at2"/>
<evidence type="ECO:0000256" key="5">
    <source>
        <dbReference type="ARBA" id="ARBA00023251"/>
    </source>
</evidence>
<dbReference type="GO" id="GO:0043190">
    <property type="term" value="C:ATP-binding cassette (ABC) transporter complex"/>
    <property type="evidence" value="ECO:0007669"/>
    <property type="project" value="InterPro"/>
</dbReference>
<dbReference type="RefSeq" id="WP_043058291.1">
    <property type="nucleotide sequence ID" value="NZ_LXEY01000021.1"/>
</dbReference>
<proteinExistence type="predicted"/>
<name>A0A1B7LX86_9MICC</name>
<evidence type="ECO:0000313" key="8">
    <source>
        <dbReference type="EMBL" id="OAV59796.1"/>
    </source>
</evidence>
<keyword evidence="5" id="KW-0046">Antibiotic resistance</keyword>
<keyword evidence="3 6" id="KW-1133">Transmembrane helix</keyword>
<keyword evidence="4 6" id="KW-0472">Membrane</keyword>
<organism evidence="8 9">
    <name type="scientific">Enteractinococcus helveticum</name>
    <dbReference type="NCBI Taxonomy" id="1837282"/>
    <lineage>
        <taxon>Bacteria</taxon>
        <taxon>Bacillati</taxon>
        <taxon>Actinomycetota</taxon>
        <taxon>Actinomycetes</taxon>
        <taxon>Micrococcales</taxon>
        <taxon>Micrococcaceae</taxon>
    </lineage>
</organism>
<dbReference type="GO" id="GO:0140359">
    <property type="term" value="F:ABC-type transporter activity"/>
    <property type="evidence" value="ECO:0007669"/>
    <property type="project" value="InterPro"/>
</dbReference>
<gene>
    <name evidence="8" type="ORF">A6F49_13565</name>
</gene>
<dbReference type="Pfam" id="PF12698">
    <property type="entry name" value="ABC2_membrane_3"/>
    <property type="match status" value="1"/>
</dbReference>
<feature type="transmembrane region" description="Helical" evidence="6">
    <location>
        <begin position="232"/>
        <end position="253"/>
    </location>
</feature>
<dbReference type="InterPro" id="IPR000412">
    <property type="entry name" value="ABC_2_transport"/>
</dbReference>
<dbReference type="PANTHER" id="PTHR43229:SF2">
    <property type="entry name" value="NODULATION PROTEIN J"/>
    <property type="match status" value="1"/>
</dbReference>
<keyword evidence="9" id="KW-1185">Reference proteome</keyword>